<accession>A0AAE1MNL0</accession>
<protein>
    <submittedName>
        <fullName evidence="1">Uncharacterized protein</fullName>
    </submittedName>
</protein>
<dbReference type="Proteomes" id="UP001293593">
    <property type="component" value="Unassembled WGS sequence"/>
</dbReference>
<name>A0AAE1MNL0_9FABA</name>
<organism evidence="1 2">
    <name type="scientific">Acacia crassicarpa</name>
    <name type="common">northern wattle</name>
    <dbReference type="NCBI Taxonomy" id="499986"/>
    <lineage>
        <taxon>Eukaryota</taxon>
        <taxon>Viridiplantae</taxon>
        <taxon>Streptophyta</taxon>
        <taxon>Embryophyta</taxon>
        <taxon>Tracheophyta</taxon>
        <taxon>Spermatophyta</taxon>
        <taxon>Magnoliopsida</taxon>
        <taxon>eudicotyledons</taxon>
        <taxon>Gunneridae</taxon>
        <taxon>Pentapetalae</taxon>
        <taxon>rosids</taxon>
        <taxon>fabids</taxon>
        <taxon>Fabales</taxon>
        <taxon>Fabaceae</taxon>
        <taxon>Caesalpinioideae</taxon>
        <taxon>mimosoid clade</taxon>
        <taxon>Acacieae</taxon>
        <taxon>Acacia</taxon>
    </lineage>
</organism>
<dbReference type="AlphaFoldDB" id="A0AAE1MNL0"/>
<reference evidence="1" key="1">
    <citation type="submission" date="2023-10" db="EMBL/GenBank/DDBJ databases">
        <title>Chromosome-level genome of the transformable northern wattle, Acacia crassicarpa.</title>
        <authorList>
            <person name="Massaro I."/>
            <person name="Sinha N.R."/>
            <person name="Poethig S."/>
            <person name="Leichty A.R."/>
        </authorList>
    </citation>
    <scope>NUCLEOTIDE SEQUENCE</scope>
    <source>
        <strain evidence="1">Acra3RX</strain>
        <tissue evidence="1">Leaf</tissue>
    </source>
</reference>
<keyword evidence="2" id="KW-1185">Reference proteome</keyword>
<comment type="caution">
    <text evidence="1">The sequence shown here is derived from an EMBL/GenBank/DDBJ whole genome shotgun (WGS) entry which is preliminary data.</text>
</comment>
<proteinExistence type="predicted"/>
<evidence type="ECO:0000313" key="1">
    <source>
        <dbReference type="EMBL" id="KAK4270940.1"/>
    </source>
</evidence>
<dbReference type="EMBL" id="JAWXYG010000005">
    <property type="protein sequence ID" value="KAK4270940.1"/>
    <property type="molecule type" value="Genomic_DNA"/>
</dbReference>
<evidence type="ECO:0000313" key="2">
    <source>
        <dbReference type="Proteomes" id="UP001293593"/>
    </source>
</evidence>
<sequence length="110" mass="12681">MKARLKEEILREADKYGNGILVIHETDEGEIFDAWEHITSDLIQSPLKFLKAWKLMDFPLSMLVCPLLMEKLPKVLTLIQLLLILLMLQKTLPLFSVVRWIEAGQPLALL</sequence>
<gene>
    <name evidence="1" type="ORF">QN277_019704</name>
</gene>